<comment type="caution">
    <text evidence="2">The sequence shown here is derived from an EMBL/GenBank/DDBJ whole genome shotgun (WGS) entry which is preliminary data.</text>
</comment>
<gene>
    <name evidence="2" type="ORF">GDO81_025675</name>
</gene>
<keyword evidence="1" id="KW-0812">Transmembrane</keyword>
<feature type="transmembrane region" description="Helical" evidence="1">
    <location>
        <begin position="27"/>
        <end position="47"/>
    </location>
</feature>
<sequence length="83" mass="8798">MTLGTGAYLAQAEALVPGLSGAPLTRIAASHVLLSALASALLIFTSFTARTGPFSLSATQNNCQAYFCTWQLFWGVMAPHHAW</sequence>
<evidence type="ECO:0000256" key="1">
    <source>
        <dbReference type="SAM" id="Phobius"/>
    </source>
</evidence>
<keyword evidence="1" id="KW-0472">Membrane</keyword>
<organism evidence="2 3">
    <name type="scientific">Engystomops pustulosus</name>
    <name type="common">Tungara frog</name>
    <name type="synonym">Physalaemus pustulosus</name>
    <dbReference type="NCBI Taxonomy" id="76066"/>
    <lineage>
        <taxon>Eukaryota</taxon>
        <taxon>Metazoa</taxon>
        <taxon>Chordata</taxon>
        <taxon>Craniata</taxon>
        <taxon>Vertebrata</taxon>
        <taxon>Euteleostomi</taxon>
        <taxon>Amphibia</taxon>
        <taxon>Batrachia</taxon>
        <taxon>Anura</taxon>
        <taxon>Neobatrachia</taxon>
        <taxon>Hyloidea</taxon>
        <taxon>Leptodactylidae</taxon>
        <taxon>Leiuperinae</taxon>
        <taxon>Engystomops</taxon>
    </lineage>
</organism>
<dbReference type="EMBL" id="WNYA01004138">
    <property type="protein sequence ID" value="KAG8542977.1"/>
    <property type="molecule type" value="Genomic_DNA"/>
</dbReference>
<name>A0AAV6Z1D4_ENGPU</name>
<evidence type="ECO:0000313" key="2">
    <source>
        <dbReference type="EMBL" id="KAG8542977.1"/>
    </source>
</evidence>
<keyword evidence="3" id="KW-1185">Reference proteome</keyword>
<proteinExistence type="predicted"/>
<dbReference type="AlphaFoldDB" id="A0AAV6Z1D4"/>
<accession>A0AAV6Z1D4</accession>
<dbReference type="Proteomes" id="UP000824782">
    <property type="component" value="Unassembled WGS sequence"/>
</dbReference>
<keyword evidence="1" id="KW-1133">Transmembrane helix</keyword>
<protein>
    <submittedName>
        <fullName evidence="2">Uncharacterized protein</fullName>
    </submittedName>
</protein>
<reference evidence="2" key="1">
    <citation type="thesis" date="2020" institute="ProQuest LLC" country="789 East Eisenhower Parkway, Ann Arbor, MI, USA">
        <title>Comparative Genomics and Chromosome Evolution.</title>
        <authorList>
            <person name="Mudd A.B."/>
        </authorList>
    </citation>
    <scope>NUCLEOTIDE SEQUENCE</scope>
    <source>
        <strain evidence="2">237g6f4</strain>
        <tissue evidence="2">Blood</tissue>
    </source>
</reference>
<evidence type="ECO:0000313" key="3">
    <source>
        <dbReference type="Proteomes" id="UP000824782"/>
    </source>
</evidence>